<comment type="caution">
    <text evidence="2">The sequence shown here is derived from an EMBL/GenBank/DDBJ whole genome shotgun (WGS) entry which is preliminary data.</text>
</comment>
<evidence type="ECO:0000313" key="3">
    <source>
        <dbReference type="Proteomes" id="UP000708148"/>
    </source>
</evidence>
<dbReference type="GO" id="GO:0005829">
    <property type="term" value="C:cytosol"/>
    <property type="evidence" value="ECO:0007669"/>
    <property type="project" value="TreeGrafter"/>
</dbReference>
<dbReference type="GO" id="GO:0016020">
    <property type="term" value="C:membrane"/>
    <property type="evidence" value="ECO:0007669"/>
    <property type="project" value="TreeGrafter"/>
</dbReference>
<name>A0A8S1J5C0_9CHLO</name>
<sequence length="126" mass="13730">MQQKKTVTKKNSCARNLHRLRSAILFVSTLVQELTSDSSMSLREAASTAYESALAPIHTYVVRGAVKAGLLMLPSRAAFLASICETETTARGHTEKLVAVANEMIRAIDSLYDVPMPASNTWFISA</sequence>
<dbReference type="OrthoDB" id="116883at2759"/>
<accession>A0A8S1J5C0</accession>
<organism evidence="2 3">
    <name type="scientific">Ostreobium quekettii</name>
    <dbReference type="NCBI Taxonomy" id="121088"/>
    <lineage>
        <taxon>Eukaryota</taxon>
        <taxon>Viridiplantae</taxon>
        <taxon>Chlorophyta</taxon>
        <taxon>core chlorophytes</taxon>
        <taxon>Ulvophyceae</taxon>
        <taxon>TCBD clade</taxon>
        <taxon>Bryopsidales</taxon>
        <taxon>Ostreobineae</taxon>
        <taxon>Ostreobiaceae</taxon>
        <taxon>Ostreobium</taxon>
    </lineage>
</organism>
<dbReference type="PANTHER" id="PTHR10219:SF43">
    <property type="entry name" value="GLYCOLIPID TRANSFER PROTEIN DOMAIN-CONTAINING PROTEIN"/>
    <property type="match status" value="1"/>
</dbReference>
<evidence type="ECO:0000259" key="1">
    <source>
        <dbReference type="Pfam" id="PF08718"/>
    </source>
</evidence>
<dbReference type="InterPro" id="IPR014830">
    <property type="entry name" value="Glycolipid_transfer_prot_dom"/>
</dbReference>
<dbReference type="Proteomes" id="UP000708148">
    <property type="component" value="Unassembled WGS sequence"/>
</dbReference>
<proteinExistence type="predicted"/>
<evidence type="ECO:0000313" key="2">
    <source>
        <dbReference type="EMBL" id="CAD7701184.1"/>
    </source>
</evidence>
<feature type="domain" description="Glycolipid transfer protein" evidence="1">
    <location>
        <begin position="4"/>
        <end position="85"/>
    </location>
</feature>
<dbReference type="PANTHER" id="PTHR10219">
    <property type="entry name" value="GLYCOLIPID TRANSFER PROTEIN-RELATED"/>
    <property type="match status" value="1"/>
</dbReference>
<protein>
    <recommendedName>
        <fullName evidence="1">Glycolipid transfer protein domain-containing protein</fullName>
    </recommendedName>
</protein>
<dbReference type="Pfam" id="PF08718">
    <property type="entry name" value="GLTP"/>
    <property type="match status" value="1"/>
</dbReference>
<keyword evidence="3" id="KW-1185">Reference proteome</keyword>
<gene>
    <name evidence="2" type="ORF">OSTQU699_LOCUS6543</name>
</gene>
<dbReference type="GO" id="GO:1902388">
    <property type="term" value="F:ceramide 1-phosphate transfer activity"/>
    <property type="evidence" value="ECO:0007669"/>
    <property type="project" value="TreeGrafter"/>
</dbReference>
<dbReference type="InterPro" id="IPR036497">
    <property type="entry name" value="GLTP_sf"/>
</dbReference>
<dbReference type="EMBL" id="CAJHUC010001451">
    <property type="protein sequence ID" value="CAD7701184.1"/>
    <property type="molecule type" value="Genomic_DNA"/>
</dbReference>
<dbReference type="Gene3D" id="1.10.3520.10">
    <property type="entry name" value="Glycolipid transfer protein"/>
    <property type="match status" value="1"/>
</dbReference>
<dbReference type="GO" id="GO:1902387">
    <property type="term" value="F:ceramide 1-phosphate binding"/>
    <property type="evidence" value="ECO:0007669"/>
    <property type="project" value="TreeGrafter"/>
</dbReference>
<reference evidence="2" key="1">
    <citation type="submission" date="2020-12" db="EMBL/GenBank/DDBJ databases">
        <authorList>
            <person name="Iha C."/>
        </authorList>
    </citation>
    <scope>NUCLEOTIDE SEQUENCE</scope>
</reference>
<dbReference type="SUPFAM" id="SSF110004">
    <property type="entry name" value="Glycolipid transfer protein, GLTP"/>
    <property type="match status" value="1"/>
</dbReference>
<dbReference type="AlphaFoldDB" id="A0A8S1J5C0"/>